<keyword evidence="1" id="KW-0732">Signal</keyword>
<dbReference type="RefSeq" id="WP_008059267.1">
    <property type="nucleotide sequence ID" value="NZ_AFHG01000030.1"/>
</dbReference>
<dbReference type="PROSITE" id="PS50846">
    <property type="entry name" value="HMA_2"/>
    <property type="match status" value="1"/>
</dbReference>
<protein>
    <submittedName>
        <fullName evidence="3">Heavy metal transport/detoxification protein</fullName>
    </submittedName>
</protein>
<gene>
    <name evidence="3" type="ORF">METUNv1_00918</name>
</gene>
<dbReference type="CDD" id="cd00371">
    <property type="entry name" value="HMA"/>
    <property type="match status" value="1"/>
</dbReference>
<organism evidence="3 4">
    <name type="scientific">Methyloversatilis universalis (strain ATCC BAA-1314 / DSM 25237 / JCM 13912 / CCUG 52030 / FAM5)</name>
    <dbReference type="NCBI Taxonomy" id="1000565"/>
    <lineage>
        <taxon>Bacteria</taxon>
        <taxon>Pseudomonadati</taxon>
        <taxon>Pseudomonadota</taxon>
        <taxon>Betaproteobacteria</taxon>
        <taxon>Nitrosomonadales</taxon>
        <taxon>Sterolibacteriaceae</taxon>
        <taxon>Methyloversatilis</taxon>
    </lineage>
</organism>
<accession>F5R9K9</accession>
<dbReference type="eggNOG" id="COG2608">
    <property type="taxonomic scope" value="Bacteria"/>
</dbReference>
<dbReference type="Gene3D" id="3.30.70.100">
    <property type="match status" value="1"/>
</dbReference>
<dbReference type="AlphaFoldDB" id="F5R9K9"/>
<keyword evidence="4" id="KW-1185">Reference proteome</keyword>
<proteinExistence type="predicted"/>
<evidence type="ECO:0000259" key="2">
    <source>
        <dbReference type="PROSITE" id="PS50846"/>
    </source>
</evidence>
<dbReference type="InterPro" id="IPR006121">
    <property type="entry name" value="HMA_dom"/>
</dbReference>
<dbReference type="InterPro" id="IPR036163">
    <property type="entry name" value="HMA_dom_sf"/>
</dbReference>
<feature type="signal peptide" evidence="1">
    <location>
        <begin position="1"/>
        <end position="24"/>
    </location>
</feature>
<dbReference type="GO" id="GO:0046872">
    <property type="term" value="F:metal ion binding"/>
    <property type="evidence" value="ECO:0007669"/>
    <property type="project" value="InterPro"/>
</dbReference>
<sequence length="117" mass="12509">MKRTTCLSIASALLLVLSTSLAQAATTIRMQVDGLVCAFCGSAIEKKLRSHAATDDVLVSLEHKVVALSLKDGQDIADDTLRSQITDAGYQVKKIERVSQSLDSLRAELKGKAHGGR</sequence>
<dbReference type="EMBL" id="AFHG01000030">
    <property type="protein sequence ID" value="EGK73079.1"/>
    <property type="molecule type" value="Genomic_DNA"/>
</dbReference>
<reference evidence="3 4" key="1">
    <citation type="journal article" date="2011" name="J. Bacteriol.">
        <title>Genome sequence of Methyloversatilis universalis FAM5T, a methylotrophic representative of the order Rhodocyclales.</title>
        <authorList>
            <person name="Kittichotirat W."/>
            <person name="Good N.M."/>
            <person name="Hall R."/>
            <person name="Bringel F."/>
            <person name="Lajus A."/>
            <person name="Medigue C."/>
            <person name="Smalley N.E."/>
            <person name="Beck D."/>
            <person name="Bumgarner R."/>
            <person name="Vuilleumier S."/>
            <person name="Kalyuzhnaya M.G."/>
        </authorList>
    </citation>
    <scope>NUCLEOTIDE SEQUENCE [LARGE SCALE GENOMIC DNA]</scope>
    <source>
        <strain evidence="4">ATCC BAA-1314 / JCM 13912 / FAM5</strain>
    </source>
</reference>
<name>F5R9K9_METUF</name>
<feature type="chain" id="PRO_5003325674" evidence="1">
    <location>
        <begin position="25"/>
        <end position="117"/>
    </location>
</feature>
<feature type="domain" description="HMA" evidence="2">
    <location>
        <begin position="26"/>
        <end position="93"/>
    </location>
</feature>
<evidence type="ECO:0000256" key="1">
    <source>
        <dbReference type="SAM" id="SignalP"/>
    </source>
</evidence>
<comment type="caution">
    <text evidence="3">The sequence shown here is derived from an EMBL/GenBank/DDBJ whole genome shotgun (WGS) entry which is preliminary data.</text>
</comment>
<dbReference type="OrthoDB" id="5513217at2"/>
<dbReference type="STRING" id="1000565.METUNv1_00918"/>
<dbReference type="SUPFAM" id="SSF55008">
    <property type="entry name" value="HMA, heavy metal-associated domain"/>
    <property type="match status" value="1"/>
</dbReference>
<dbReference type="Proteomes" id="UP000005019">
    <property type="component" value="Unassembled WGS sequence"/>
</dbReference>
<evidence type="ECO:0000313" key="3">
    <source>
        <dbReference type="EMBL" id="EGK73079.1"/>
    </source>
</evidence>
<evidence type="ECO:0000313" key="4">
    <source>
        <dbReference type="Proteomes" id="UP000005019"/>
    </source>
</evidence>